<dbReference type="OrthoDB" id="2426709at2759"/>
<evidence type="ECO:0000313" key="1">
    <source>
        <dbReference type="EMBL" id="PKY58092.1"/>
    </source>
</evidence>
<comment type="caution">
    <text evidence="1">The sequence shown here is derived from an EMBL/GenBank/DDBJ whole genome shotgun (WGS) entry which is preliminary data.</text>
</comment>
<dbReference type="Proteomes" id="UP000234323">
    <property type="component" value="Unassembled WGS sequence"/>
</dbReference>
<name>A0A2I1HGU0_9GLOM</name>
<dbReference type="EMBL" id="LLXI01002844">
    <property type="protein sequence ID" value="PKY58092.1"/>
    <property type="molecule type" value="Genomic_DNA"/>
</dbReference>
<reference evidence="1 2" key="1">
    <citation type="submission" date="2015-10" db="EMBL/GenBank/DDBJ databases">
        <title>Genome analyses suggest a sexual origin of heterokaryosis in a supposedly ancient asexual fungus.</title>
        <authorList>
            <person name="Ropars J."/>
            <person name="Sedzielewska K."/>
            <person name="Noel J."/>
            <person name="Charron P."/>
            <person name="Farinelli L."/>
            <person name="Marton T."/>
            <person name="Kruger M."/>
            <person name="Pelin A."/>
            <person name="Brachmann A."/>
            <person name="Corradi N."/>
        </authorList>
    </citation>
    <scope>NUCLEOTIDE SEQUENCE [LARGE SCALE GENOMIC DNA]</scope>
    <source>
        <strain evidence="1 2">A4</strain>
    </source>
</reference>
<keyword evidence="2" id="KW-1185">Reference proteome</keyword>
<accession>A0A2I1HGU0</accession>
<protein>
    <submittedName>
        <fullName evidence="1">Uncharacterized protein</fullName>
    </submittedName>
</protein>
<gene>
    <name evidence="1" type="ORF">RhiirA4_479712</name>
</gene>
<dbReference type="AlphaFoldDB" id="A0A2I1HGU0"/>
<organism evidence="1 2">
    <name type="scientific">Rhizophagus irregularis</name>
    <dbReference type="NCBI Taxonomy" id="588596"/>
    <lineage>
        <taxon>Eukaryota</taxon>
        <taxon>Fungi</taxon>
        <taxon>Fungi incertae sedis</taxon>
        <taxon>Mucoromycota</taxon>
        <taxon>Glomeromycotina</taxon>
        <taxon>Glomeromycetes</taxon>
        <taxon>Glomerales</taxon>
        <taxon>Glomeraceae</taxon>
        <taxon>Rhizophagus</taxon>
    </lineage>
</organism>
<proteinExistence type="predicted"/>
<sequence length="111" mass="13094">MYNIIRRRWLSRFFDGLYFGTMKGWINEVEKHNGLLFKIVNKLKNKRKSLSSKTGELKLWSDRVVARLEYKITEGNISFSFSDKSTTGSQYVVLKQLKIQRILMELILCQA</sequence>
<evidence type="ECO:0000313" key="2">
    <source>
        <dbReference type="Proteomes" id="UP000234323"/>
    </source>
</evidence>